<feature type="transmembrane region" description="Helical" evidence="1">
    <location>
        <begin position="16"/>
        <end position="37"/>
    </location>
</feature>
<dbReference type="Proteomes" id="UP001328107">
    <property type="component" value="Unassembled WGS sequence"/>
</dbReference>
<evidence type="ECO:0000313" key="3">
    <source>
        <dbReference type="Proteomes" id="UP001328107"/>
    </source>
</evidence>
<keyword evidence="3" id="KW-1185">Reference proteome</keyword>
<accession>A0AAN5CK68</accession>
<dbReference type="EMBL" id="BTRK01000004">
    <property type="protein sequence ID" value="GMR45865.1"/>
    <property type="molecule type" value="Genomic_DNA"/>
</dbReference>
<gene>
    <name evidence="2" type="ORF">PMAYCL1PPCAC_16060</name>
</gene>
<feature type="non-terminal residue" evidence="2">
    <location>
        <position position="178"/>
    </location>
</feature>
<feature type="transmembrane region" description="Helical" evidence="1">
    <location>
        <begin position="149"/>
        <end position="170"/>
    </location>
</feature>
<dbReference type="AlphaFoldDB" id="A0AAN5CK68"/>
<dbReference type="PANTHER" id="PTHR22941:SF26">
    <property type="entry name" value="SERPENTINE RECEPTOR, CLASS H"/>
    <property type="match status" value="1"/>
</dbReference>
<keyword evidence="1" id="KW-1133">Transmembrane helix</keyword>
<dbReference type="PANTHER" id="PTHR22941">
    <property type="entry name" value="SERPENTINE RECEPTOR"/>
    <property type="match status" value="1"/>
</dbReference>
<keyword evidence="1" id="KW-0812">Transmembrane</keyword>
<proteinExistence type="predicted"/>
<organism evidence="2 3">
    <name type="scientific">Pristionchus mayeri</name>
    <dbReference type="NCBI Taxonomy" id="1317129"/>
    <lineage>
        <taxon>Eukaryota</taxon>
        <taxon>Metazoa</taxon>
        <taxon>Ecdysozoa</taxon>
        <taxon>Nematoda</taxon>
        <taxon>Chromadorea</taxon>
        <taxon>Rhabditida</taxon>
        <taxon>Rhabditina</taxon>
        <taxon>Diplogasteromorpha</taxon>
        <taxon>Diplogasteroidea</taxon>
        <taxon>Neodiplogasteridae</taxon>
        <taxon>Pristionchus</taxon>
    </lineage>
</organism>
<sequence length="178" mass="19980">MNSTGLDAAFERELVHAQHICGAILFVFNSTIVVLIFRDGDIRNKLYRKYLCSVQISSLAFDTLSDMYAPIFMAHSGIMYSNSLLSNVIGVGTFLVCISSLSPDSSTFQAIEFALLGEVLLSYFACVYFRRSVILGRNGKFNLFGWKRAALFICLHIYALVAYFGMIYFARKSIQDSQ</sequence>
<reference evidence="3" key="1">
    <citation type="submission" date="2022-10" db="EMBL/GenBank/DDBJ databases">
        <title>Genome assembly of Pristionchus species.</title>
        <authorList>
            <person name="Yoshida K."/>
            <person name="Sommer R.J."/>
        </authorList>
    </citation>
    <scope>NUCLEOTIDE SEQUENCE [LARGE SCALE GENOMIC DNA]</scope>
    <source>
        <strain evidence="3">RS5460</strain>
    </source>
</reference>
<name>A0AAN5CK68_9BILA</name>
<keyword evidence="1" id="KW-0472">Membrane</keyword>
<comment type="caution">
    <text evidence="2">The sequence shown here is derived from an EMBL/GenBank/DDBJ whole genome shotgun (WGS) entry which is preliminary data.</text>
</comment>
<evidence type="ECO:0000256" key="1">
    <source>
        <dbReference type="SAM" id="Phobius"/>
    </source>
</evidence>
<evidence type="ECO:0008006" key="4">
    <source>
        <dbReference type="Google" id="ProtNLM"/>
    </source>
</evidence>
<dbReference type="InterPro" id="IPR053220">
    <property type="entry name" value="Nematode_rcpt-like_serp_H"/>
</dbReference>
<feature type="transmembrane region" description="Helical" evidence="1">
    <location>
        <begin position="108"/>
        <end position="129"/>
    </location>
</feature>
<feature type="transmembrane region" description="Helical" evidence="1">
    <location>
        <begin position="84"/>
        <end position="102"/>
    </location>
</feature>
<evidence type="ECO:0000313" key="2">
    <source>
        <dbReference type="EMBL" id="GMR45865.1"/>
    </source>
</evidence>
<protein>
    <recommendedName>
        <fullName evidence="4">G protein-coupled receptor</fullName>
    </recommendedName>
</protein>